<feature type="compositionally biased region" description="Basic and acidic residues" evidence="1">
    <location>
        <begin position="348"/>
        <end position="359"/>
    </location>
</feature>
<protein>
    <submittedName>
        <fullName evidence="2">Uncharacterized protein</fullName>
    </submittedName>
</protein>
<dbReference type="Gene3D" id="3.40.50.1460">
    <property type="match status" value="1"/>
</dbReference>
<evidence type="ECO:0000256" key="1">
    <source>
        <dbReference type="SAM" id="MobiDB-lite"/>
    </source>
</evidence>
<feature type="region of interest" description="Disordered" evidence="1">
    <location>
        <begin position="320"/>
        <end position="363"/>
    </location>
</feature>
<proteinExistence type="predicted"/>
<dbReference type="EMBL" id="CDMZ01004116">
    <property type="protein sequence ID" value="CEM48692.1"/>
    <property type="molecule type" value="Genomic_DNA"/>
</dbReference>
<gene>
    <name evidence="2" type="ORF">Cvel_8984</name>
</gene>
<accession>A0A0G4HW91</accession>
<organism evidence="2">
    <name type="scientific">Chromera velia CCMP2878</name>
    <dbReference type="NCBI Taxonomy" id="1169474"/>
    <lineage>
        <taxon>Eukaryota</taxon>
        <taxon>Sar</taxon>
        <taxon>Alveolata</taxon>
        <taxon>Colpodellida</taxon>
        <taxon>Chromeraceae</taxon>
        <taxon>Chromera</taxon>
    </lineage>
</organism>
<name>A0A0G4HW91_9ALVE</name>
<sequence length="402" mass="44427">MQLPNAYIDEYDPKKIPGAVMSNGTGGADGLARLVHDTIGTRNRPGVCKVLNMKGFETTSLVGFAQTRAMRANTDPAMPPMDVVSRFDAMGALRSMFRKGKGVASPLFFFFYAGHGEAPRPEHGGAVGDPRAGALLMQRDPGWGEREKLKMRDNDGLVVNLLTFDDILSVWRAERRSLDANARFVIMADSCFSGSFAVKLREASLKEKHLNMAVQSAGNVQPVKERSAAHGGHIWSNGELTSWWIAKNTADRPGGVRWSSTKKGRQWPQYFATWLFDGIAPDDAVGAQAWTLRAVLSSVFADVQTRVSPVLPRFSFWGGGGKAARDKMDMEEEEEEEEEDIDLQDGGDGDKDAERDREFTTGPVRDLVDRVEGGLWFMQGGLDRLEEYLEEETESRWGAICV</sequence>
<dbReference type="VEuPathDB" id="CryptoDB:Cvel_8984"/>
<dbReference type="AlphaFoldDB" id="A0A0G4HW91"/>
<feature type="compositionally biased region" description="Acidic residues" evidence="1">
    <location>
        <begin position="329"/>
        <end position="347"/>
    </location>
</feature>
<reference evidence="2" key="1">
    <citation type="submission" date="2014-11" db="EMBL/GenBank/DDBJ databases">
        <authorList>
            <person name="Otto D Thomas"/>
            <person name="Naeem Raeece"/>
        </authorList>
    </citation>
    <scope>NUCLEOTIDE SEQUENCE</scope>
</reference>
<evidence type="ECO:0000313" key="2">
    <source>
        <dbReference type="EMBL" id="CEM48692.1"/>
    </source>
</evidence>